<feature type="transmembrane region" description="Helical" evidence="16">
    <location>
        <begin position="336"/>
        <end position="356"/>
    </location>
</feature>
<dbReference type="CDD" id="cd18603">
    <property type="entry name" value="ABC_6TM_MRP1_2_3_6_D2_like"/>
    <property type="match status" value="1"/>
</dbReference>
<sequence length="1577" mass="176505">MANESTPNRWTSFEEFCGYSPFMNKTLLLEDDYPHFTECFKEVGLIWIPCIAFLAGTPFYLVYLLYRKRVRALPAGFLHVSKMVLSFSLLCLSMAVLIVRGTDNKQGDIVDAEYVSEGLRAGCFLTSLCLLRMERLKGVVASYIHWFFWLVSFLATIVPFYSNVKESRDDFDNFGYVTDFIYFVLLLLQLLISSVAEKRPVDYRDLSEEVEYPSPELTASVPSLLTFWWIVPLIFKGFRKTLTDNDVFSLIPDDTSDVVVPKFEAQWKAEVDRVEAHNKKIRPPAHSFYTDMTPNGFGKGSSEKAPLLAKEKPEKEKQPKSPYKTASLGNVFLRTYGTYFLIVMIMKVCSDLLLFATPKVTEALMEHIALKNFNVPSERDWKGYVLAGSFLVIQLVSAVGSNKATLMSRRLGMHIKAAAISAIYKKALTVSSIGAEKSAGEIVNLMAVDTQKYEDLCLYLPMVISTPFQLGLAIYMLYDQLEVAVFAGMGTMLLAVPFNAVVGVFIKKYQELLMAYKDQRMKLLGEVLEGIKVLKLYAWEGSFQKKIEEIREKEVKVLSKFSFMIAVTIFVFTIMPYIIKLVSWGVYIEISDEGYLSPTVAFVSMSLFNMLNQPLTMLPLFFPMFIQAIVATTRISAFLNEEDIKQNVKKDPSAVKAVRISNGNFTWDKSQALPTLRDINVAIKSRGLVAVVGTVGSGKSSLLSAILGEMEKLTGTVIVKSSIAYVPQEAWIQNATVRDNILFGSPLNYRRYDEVIEACALKSDLEILPAGDRTEIGEKGINVSGGQKQRVSLARAVYSDQDIFLLDDPLSAVDSHVGKHIFTNVLSHRGLLKDKTRILVTHGVHWLPLVDQIVVLSDGRVSEVGSYEELLSKDGAFAQFLKEHLQDNMEDSSEGEVDPEVEALKRKVIERLESVSGPVMSGHSSQEDEQTKSFGNSGSLRRRKSQSAPRRRSSVQPKRQRSAVDEILESSLNIPKKDPVAGERLIEEEKGAEGKVKLDIFIHYMKAIGPWTCGIAVFLYACHSGASIFTQIWLTEWTGDDYLANASLSHESYYDEKTNKYLLVYGAGGVGSALFVLGFSVIAAFTMTRAAKRLHMAMLHNIMRAPMAFFDTTPIGRIMNRFSRDSETVDFLLPNTIQNTMEGISQVIVTIVIISYSTPIFLSVLGPLAIIYILVLITYIPTSRQLRRIDSVTRSPVYVHFSETQNGASSIRAYGAQERFIRQSKARVDHNFKFYFAGVGLNTWLSLVLQNLGNVVVFAAAIFAVTNSDIETEIVGMSVTTAMQMTVALQMLVQQLSEAEINIVSVERMREYTYTPREDDWVYPNRRPDPEWPQKGNVEFNEYKTRYRPGLDLVLRDISCQIKGGEKIGIVGRTGAGKSSMTVALFRIIEAAGGKIVIDGLNISDMGLHDLRSRLTILPQEPVLFSGTLRMNLDPIDQHTDAQVWSALEHAHLKIFVEGLQGGLYYECGEGGSNLSVGQRQLVCLARTLLRKTKILVLDEATAAVDFETDELIQKTIRTQFQDSTILTIAHRLNTILDYDRVMVLDRGYIKEFAAPSALLSDPSTIFYGMARDAGIV</sequence>
<accession>A0ABM1A7T2</accession>
<dbReference type="Pfam" id="PF24357">
    <property type="entry name" value="TMD0_ABC"/>
    <property type="match status" value="1"/>
</dbReference>
<evidence type="ECO:0000256" key="13">
    <source>
        <dbReference type="ARBA" id="ARBA00024220"/>
    </source>
</evidence>
<evidence type="ECO:0000256" key="8">
    <source>
        <dbReference type="ARBA" id="ARBA00022741"/>
    </source>
</evidence>
<feature type="transmembrane region" description="Helical" evidence="16">
    <location>
        <begin position="216"/>
        <end position="235"/>
    </location>
</feature>
<evidence type="ECO:0000259" key="18">
    <source>
        <dbReference type="PROSITE" id="PS50929"/>
    </source>
</evidence>
<keyword evidence="8" id="KW-0547">Nucleotide-binding</keyword>
<feature type="transmembrane region" description="Helical" evidence="16">
    <location>
        <begin position="620"/>
        <end position="640"/>
    </location>
</feature>
<feature type="transmembrane region" description="Helical" evidence="16">
    <location>
        <begin position="44"/>
        <end position="65"/>
    </location>
</feature>
<dbReference type="Proteomes" id="UP000694888">
    <property type="component" value="Unplaced"/>
</dbReference>
<feature type="transmembrane region" description="Helical" evidence="16">
    <location>
        <begin position="174"/>
        <end position="196"/>
    </location>
</feature>
<proteinExistence type="inferred from homology"/>
<dbReference type="PROSITE" id="PS50893">
    <property type="entry name" value="ABC_TRANSPORTER_2"/>
    <property type="match status" value="2"/>
</dbReference>
<dbReference type="InterPro" id="IPR003593">
    <property type="entry name" value="AAA+_ATPase"/>
</dbReference>
<keyword evidence="11 16" id="KW-1133">Transmembrane helix</keyword>
<dbReference type="InterPro" id="IPR056227">
    <property type="entry name" value="TMD0_ABC"/>
</dbReference>
<keyword evidence="10" id="KW-1278">Translocase</keyword>
<evidence type="ECO:0000256" key="14">
    <source>
        <dbReference type="ARBA" id="ARBA00047523"/>
    </source>
</evidence>
<dbReference type="GeneID" id="101857136"/>
<evidence type="ECO:0000256" key="10">
    <source>
        <dbReference type="ARBA" id="ARBA00022967"/>
    </source>
</evidence>
<dbReference type="Pfam" id="PF00005">
    <property type="entry name" value="ABC_tran"/>
    <property type="match status" value="2"/>
</dbReference>
<keyword evidence="5" id="KW-1003">Cell membrane</keyword>
<feature type="transmembrane region" description="Helical" evidence="16">
    <location>
        <begin position="143"/>
        <end position="162"/>
    </location>
</feature>
<feature type="transmembrane region" description="Helical" evidence="16">
    <location>
        <begin position="484"/>
        <end position="506"/>
    </location>
</feature>
<keyword evidence="9" id="KW-0067">ATP-binding</keyword>
<dbReference type="CDD" id="cd03250">
    <property type="entry name" value="ABCC_MRP_domain1"/>
    <property type="match status" value="1"/>
</dbReference>
<feature type="domain" description="ABC transmembrane type-1" evidence="18">
    <location>
        <begin position="341"/>
        <end position="627"/>
    </location>
</feature>
<feature type="transmembrane region" description="Helical" evidence="16">
    <location>
        <begin position="1062"/>
        <end position="1086"/>
    </location>
</feature>
<evidence type="ECO:0000256" key="7">
    <source>
        <dbReference type="ARBA" id="ARBA00022737"/>
    </source>
</evidence>
<reference evidence="20" key="1">
    <citation type="submission" date="2025-08" db="UniProtKB">
        <authorList>
            <consortium name="RefSeq"/>
        </authorList>
    </citation>
    <scope>IDENTIFICATION</scope>
</reference>
<dbReference type="InterPro" id="IPR011527">
    <property type="entry name" value="ABC1_TM_dom"/>
</dbReference>
<keyword evidence="19" id="KW-1185">Reference proteome</keyword>
<dbReference type="SMART" id="SM00382">
    <property type="entry name" value="AAA"/>
    <property type="match status" value="2"/>
</dbReference>
<dbReference type="InterPro" id="IPR050173">
    <property type="entry name" value="ABC_transporter_C-like"/>
</dbReference>
<dbReference type="SUPFAM" id="SSF90123">
    <property type="entry name" value="ABC transporter transmembrane region"/>
    <property type="match status" value="2"/>
</dbReference>
<dbReference type="NCBIfam" id="TIGR00957">
    <property type="entry name" value="MRP_assoc_pro"/>
    <property type="match status" value="1"/>
</dbReference>
<evidence type="ECO:0000256" key="2">
    <source>
        <dbReference type="ARBA" id="ARBA00004651"/>
    </source>
</evidence>
<name>A0ABM1A7T2_APLCA</name>
<dbReference type="InterPro" id="IPR003439">
    <property type="entry name" value="ABC_transporter-like_ATP-bd"/>
</dbReference>
<dbReference type="Gene3D" id="1.20.1560.10">
    <property type="entry name" value="ABC transporter type 1, transmembrane domain"/>
    <property type="match status" value="2"/>
</dbReference>
<protein>
    <recommendedName>
        <fullName evidence="13">ABC-type glutathione-S-conjugate transporter</fullName>
        <ecNumber evidence="13">7.6.2.3</ecNumber>
    </recommendedName>
</protein>
<dbReference type="PANTHER" id="PTHR24223:SF443">
    <property type="entry name" value="MULTIDRUG-RESISTANCE LIKE PROTEIN 1, ISOFORM I"/>
    <property type="match status" value="1"/>
</dbReference>
<evidence type="ECO:0000256" key="6">
    <source>
        <dbReference type="ARBA" id="ARBA00022692"/>
    </source>
</evidence>
<evidence type="ECO:0000256" key="16">
    <source>
        <dbReference type="SAM" id="Phobius"/>
    </source>
</evidence>
<gene>
    <name evidence="20" type="primary">LOC101857136</name>
</gene>
<feature type="domain" description="ABC transporter" evidence="17">
    <location>
        <begin position="1338"/>
        <end position="1572"/>
    </location>
</feature>
<dbReference type="CDD" id="cd18595">
    <property type="entry name" value="ABC_6TM_MRP1_2_3_6_D1_like"/>
    <property type="match status" value="1"/>
</dbReference>
<dbReference type="PANTHER" id="PTHR24223">
    <property type="entry name" value="ATP-BINDING CASSETTE SUB-FAMILY C"/>
    <property type="match status" value="1"/>
</dbReference>
<evidence type="ECO:0000256" key="1">
    <source>
        <dbReference type="ARBA" id="ARBA00004128"/>
    </source>
</evidence>
<dbReference type="PROSITE" id="PS00211">
    <property type="entry name" value="ABC_TRANSPORTER_1"/>
    <property type="match status" value="2"/>
</dbReference>
<feature type="transmembrane region" description="Helical" evidence="16">
    <location>
        <begin position="381"/>
        <end position="400"/>
    </location>
</feature>
<dbReference type="InterPro" id="IPR005292">
    <property type="entry name" value="MRP"/>
</dbReference>
<feature type="transmembrane region" description="Helical" evidence="16">
    <location>
        <begin position="456"/>
        <end position="478"/>
    </location>
</feature>
<dbReference type="InterPro" id="IPR027417">
    <property type="entry name" value="P-loop_NTPase"/>
</dbReference>
<evidence type="ECO:0000259" key="17">
    <source>
        <dbReference type="PROSITE" id="PS50893"/>
    </source>
</evidence>
<feature type="transmembrane region" description="Helical" evidence="16">
    <location>
        <begin position="77"/>
        <end position="99"/>
    </location>
</feature>
<dbReference type="RefSeq" id="XP_012942497.1">
    <property type="nucleotide sequence ID" value="XM_013087043.1"/>
</dbReference>
<evidence type="ECO:0000256" key="4">
    <source>
        <dbReference type="ARBA" id="ARBA00022448"/>
    </source>
</evidence>
<comment type="subcellular location">
    <subcellularLocation>
        <location evidence="2">Cell membrane</location>
        <topology evidence="2">Multi-pass membrane protein</topology>
    </subcellularLocation>
    <subcellularLocation>
        <location evidence="1">Vacuole membrane</location>
        <topology evidence="1">Multi-pass membrane protein</topology>
    </subcellularLocation>
</comment>
<dbReference type="CDD" id="cd03244">
    <property type="entry name" value="ABCC_MRP_domain2"/>
    <property type="match status" value="1"/>
</dbReference>
<dbReference type="InterPro" id="IPR017871">
    <property type="entry name" value="ABC_transporter-like_CS"/>
</dbReference>
<feature type="transmembrane region" description="Helical" evidence="16">
    <location>
        <begin position="1011"/>
        <end position="1034"/>
    </location>
</feature>
<dbReference type="PROSITE" id="PS50929">
    <property type="entry name" value="ABC_TM1F"/>
    <property type="match status" value="2"/>
</dbReference>
<evidence type="ECO:0000313" key="19">
    <source>
        <dbReference type="Proteomes" id="UP000694888"/>
    </source>
</evidence>
<dbReference type="EC" id="7.6.2.3" evidence="13"/>
<dbReference type="InterPro" id="IPR036640">
    <property type="entry name" value="ABC1_TM_sf"/>
</dbReference>
<comment type="catalytic activity">
    <reaction evidence="14">
        <text>leukotriene C4(in) + ATP + H2O = leukotriene C4(out) + ADP + phosphate + H(+)</text>
        <dbReference type="Rhea" id="RHEA:38963"/>
        <dbReference type="ChEBI" id="CHEBI:15377"/>
        <dbReference type="ChEBI" id="CHEBI:15378"/>
        <dbReference type="ChEBI" id="CHEBI:30616"/>
        <dbReference type="ChEBI" id="CHEBI:43474"/>
        <dbReference type="ChEBI" id="CHEBI:57973"/>
        <dbReference type="ChEBI" id="CHEBI:456216"/>
    </reaction>
    <physiologicalReaction direction="left-to-right" evidence="14">
        <dbReference type="Rhea" id="RHEA:38964"/>
    </physiologicalReaction>
</comment>
<feature type="domain" description="ABC transporter" evidence="17">
    <location>
        <begin position="658"/>
        <end position="883"/>
    </location>
</feature>
<evidence type="ECO:0000256" key="9">
    <source>
        <dbReference type="ARBA" id="ARBA00022840"/>
    </source>
</evidence>
<evidence type="ECO:0000313" key="20">
    <source>
        <dbReference type="RefSeq" id="XP_012942497.1"/>
    </source>
</evidence>
<feature type="compositionally biased region" description="Basic residues" evidence="15">
    <location>
        <begin position="940"/>
        <end position="961"/>
    </location>
</feature>
<keyword evidence="4" id="KW-0813">Transport</keyword>
<evidence type="ECO:0000256" key="11">
    <source>
        <dbReference type="ARBA" id="ARBA00022989"/>
    </source>
</evidence>
<evidence type="ECO:0000256" key="12">
    <source>
        <dbReference type="ARBA" id="ARBA00023136"/>
    </source>
</evidence>
<dbReference type="Gene3D" id="3.40.50.300">
    <property type="entry name" value="P-loop containing nucleotide triphosphate hydrolases"/>
    <property type="match status" value="2"/>
</dbReference>
<feature type="transmembrane region" description="Helical" evidence="16">
    <location>
        <begin position="561"/>
        <end position="579"/>
    </location>
</feature>
<organism evidence="19 20">
    <name type="scientific">Aplysia californica</name>
    <name type="common">California sea hare</name>
    <dbReference type="NCBI Taxonomy" id="6500"/>
    <lineage>
        <taxon>Eukaryota</taxon>
        <taxon>Metazoa</taxon>
        <taxon>Spiralia</taxon>
        <taxon>Lophotrochozoa</taxon>
        <taxon>Mollusca</taxon>
        <taxon>Gastropoda</taxon>
        <taxon>Heterobranchia</taxon>
        <taxon>Euthyneura</taxon>
        <taxon>Tectipleura</taxon>
        <taxon>Aplysiida</taxon>
        <taxon>Aplysioidea</taxon>
        <taxon>Aplysiidae</taxon>
        <taxon>Aplysia</taxon>
    </lineage>
</organism>
<keyword evidence="7" id="KW-0677">Repeat</keyword>
<feature type="domain" description="ABC transmembrane type-1" evidence="18">
    <location>
        <begin position="1015"/>
        <end position="1298"/>
    </location>
</feature>
<comment type="similarity">
    <text evidence="3">Belongs to the ABC transporter superfamily. ABCC family. Conjugate transporter (TC 3.A.1.208) subfamily.</text>
</comment>
<keyword evidence="12 16" id="KW-0472">Membrane</keyword>
<evidence type="ECO:0000256" key="3">
    <source>
        <dbReference type="ARBA" id="ARBA00009726"/>
    </source>
</evidence>
<dbReference type="Pfam" id="PF00664">
    <property type="entry name" value="ABC_membrane"/>
    <property type="match status" value="2"/>
</dbReference>
<feature type="region of interest" description="Disordered" evidence="15">
    <location>
        <begin position="915"/>
        <end position="968"/>
    </location>
</feature>
<dbReference type="SUPFAM" id="SSF52540">
    <property type="entry name" value="P-loop containing nucleoside triphosphate hydrolases"/>
    <property type="match status" value="2"/>
</dbReference>
<feature type="transmembrane region" description="Helical" evidence="16">
    <location>
        <begin position="1147"/>
        <end position="1180"/>
    </location>
</feature>
<keyword evidence="6 16" id="KW-0812">Transmembrane</keyword>
<evidence type="ECO:0000256" key="5">
    <source>
        <dbReference type="ARBA" id="ARBA00022475"/>
    </source>
</evidence>
<evidence type="ECO:0000256" key="15">
    <source>
        <dbReference type="SAM" id="MobiDB-lite"/>
    </source>
</evidence>